<dbReference type="EMBL" id="KZ825317">
    <property type="protein sequence ID" value="RAH49632.1"/>
    <property type="molecule type" value="Genomic_DNA"/>
</dbReference>
<dbReference type="Proteomes" id="UP000249057">
    <property type="component" value="Unassembled WGS sequence"/>
</dbReference>
<proteinExistence type="predicted"/>
<reference evidence="1" key="1">
    <citation type="submission" date="2018-02" db="EMBL/GenBank/DDBJ databases">
        <title>The genomes of Aspergillus section Nigri reveals drivers in fungal speciation.</title>
        <authorList>
            <consortium name="DOE Joint Genome Institute"/>
            <person name="Vesth T.C."/>
            <person name="Nybo J."/>
            <person name="Theobald S."/>
            <person name="Brandl J."/>
            <person name="Frisvad J.C."/>
            <person name="Nielsen K.F."/>
            <person name="Lyhne E.K."/>
            <person name="Kogle M.E."/>
            <person name="Kuo A."/>
            <person name="Riley R."/>
            <person name="Clum A."/>
            <person name="Nolan M."/>
            <person name="Lipzen A."/>
            <person name="Salamov A."/>
            <person name="Henrissat B."/>
            <person name="Wiebenga A."/>
            <person name="De vries R.P."/>
            <person name="Grigoriev I.V."/>
            <person name="Mortensen U.H."/>
            <person name="Andersen M.R."/>
            <person name="Baker S.E."/>
        </authorList>
    </citation>
    <scope>NUCLEOTIDE SEQUENCE</scope>
    <source>
        <strain evidence="1">CBS 621.78</strain>
    </source>
</reference>
<name>A0ACD1GK58_9EURO</name>
<organism evidence="1 2">
    <name type="scientific">Aspergillus brunneoviolaceus CBS 621.78</name>
    <dbReference type="NCBI Taxonomy" id="1450534"/>
    <lineage>
        <taxon>Eukaryota</taxon>
        <taxon>Fungi</taxon>
        <taxon>Dikarya</taxon>
        <taxon>Ascomycota</taxon>
        <taxon>Pezizomycotina</taxon>
        <taxon>Eurotiomycetes</taxon>
        <taxon>Eurotiomycetidae</taxon>
        <taxon>Eurotiales</taxon>
        <taxon>Aspergillaceae</taxon>
        <taxon>Aspergillus</taxon>
        <taxon>Aspergillus subgen. Circumdati</taxon>
    </lineage>
</organism>
<evidence type="ECO:0000313" key="2">
    <source>
        <dbReference type="Proteomes" id="UP000249057"/>
    </source>
</evidence>
<accession>A0ACD1GK58</accession>
<gene>
    <name evidence="1" type="ORF">BO95DRAFT_269087</name>
</gene>
<keyword evidence="2" id="KW-1185">Reference proteome</keyword>
<sequence>MSRPATRMRSGVCCNLSVWPFPVLGRLLLFTSRLFSNLAGNTVHCLCSAHQVLNLFTFHLRFEIHGRVLEIPRRWVGNKPPRAPARASVVPTGRLCAPETLPANALSRD</sequence>
<evidence type="ECO:0000313" key="1">
    <source>
        <dbReference type="EMBL" id="RAH49632.1"/>
    </source>
</evidence>
<protein>
    <submittedName>
        <fullName evidence="1">Uncharacterized protein</fullName>
    </submittedName>
</protein>